<organism evidence="2 3">
    <name type="scientific">Vibrio campbellii</name>
    <dbReference type="NCBI Taxonomy" id="680"/>
    <lineage>
        <taxon>Bacteria</taxon>
        <taxon>Pseudomonadati</taxon>
        <taxon>Pseudomonadota</taxon>
        <taxon>Gammaproteobacteria</taxon>
        <taxon>Vibrionales</taxon>
        <taxon>Vibrionaceae</taxon>
        <taxon>Vibrio</taxon>
    </lineage>
</organism>
<dbReference type="AlphaFoldDB" id="A0AAE9SKC0"/>
<dbReference type="PANTHER" id="PTHR32385">
    <property type="entry name" value="MANNOSYL PHOSPHORYLINOSITOL CERAMIDE SYNTHASE"/>
    <property type="match status" value="1"/>
</dbReference>
<dbReference type="Proteomes" id="UP001058687">
    <property type="component" value="Chromosome 1"/>
</dbReference>
<dbReference type="InterPro" id="IPR051706">
    <property type="entry name" value="Glycosyltransferase_domain"/>
</dbReference>
<evidence type="ECO:0000256" key="1">
    <source>
        <dbReference type="ARBA" id="ARBA00022679"/>
    </source>
</evidence>
<keyword evidence="1" id="KW-0808">Transferase</keyword>
<gene>
    <name evidence="2" type="ORF">HB761_06440</name>
</gene>
<dbReference type="PANTHER" id="PTHR32385:SF15">
    <property type="entry name" value="INOSITOL PHOSPHOCERAMIDE MANNOSYLTRANSFERASE 1"/>
    <property type="match status" value="1"/>
</dbReference>
<evidence type="ECO:0000313" key="3">
    <source>
        <dbReference type="Proteomes" id="UP001058687"/>
    </source>
</evidence>
<dbReference type="Pfam" id="PF04488">
    <property type="entry name" value="Gly_transf_sug"/>
    <property type="match status" value="1"/>
</dbReference>
<dbReference type="SUPFAM" id="SSF53448">
    <property type="entry name" value="Nucleotide-diphospho-sugar transferases"/>
    <property type="match status" value="1"/>
</dbReference>
<dbReference type="GO" id="GO:0016020">
    <property type="term" value="C:membrane"/>
    <property type="evidence" value="ECO:0007669"/>
    <property type="project" value="GOC"/>
</dbReference>
<name>A0AAE9SKC0_9VIBR</name>
<protein>
    <submittedName>
        <fullName evidence="2">Glycosyltransferase</fullName>
    </submittedName>
</protein>
<dbReference type="EMBL" id="CP050467">
    <property type="protein sequence ID" value="UTZ26436.1"/>
    <property type="molecule type" value="Genomic_DNA"/>
</dbReference>
<evidence type="ECO:0000313" key="2">
    <source>
        <dbReference type="EMBL" id="UTZ26436.1"/>
    </source>
</evidence>
<dbReference type="GO" id="GO:0051999">
    <property type="term" value="P:mannosyl-inositol phosphorylceramide biosynthetic process"/>
    <property type="evidence" value="ECO:0007669"/>
    <property type="project" value="TreeGrafter"/>
</dbReference>
<dbReference type="InterPro" id="IPR007577">
    <property type="entry name" value="GlycoTrfase_DXD_sugar-bd_CS"/>
</dbReference>
<dbReference type="Gene3D" id="3.90.550.20">
    <property type="match status" value="1"/>
</dbReference>
<dbReference type="RefSeq" id="WP_255939714.1">
    <property type="nucleotide sequence ID" value="NZ_CP050467.1"/>
</dbReference>
<dbReference type="GO" id="GO:0000030">
    <property type="term" value="F:mannosyltransferase activity"/>
    <property type="evidence" value="ECO:0007669"/>
    <property type="project" value="TreeGrafter"/>
</dbReference>
<proteinExistence type="predicted"/>
<sequence length="239" mass="28560">MIPKKIHYVWVGNNEKSDFVNACIRNWKMVLPDYEFYEWNETNLDMKDIFSKSTFIKDCYDRKLWAFVSDYIRLKVLYEHGGIYLDTDITLEKDISPLINASFFIGKENEKYISAGVIGSTRGNGILRELINFYEREIYQVDFYTIPRVITHVFEKNENFDGLATIYPPEYFYPYYYTECFNESKLTENSYAIHWWGKSWGGDDHSFLKTKHLSGYRRLLVKLKCKLRSYADYIRVNIL</sequence>
<accession>A0AAE9SKC0</accession>
<dbReference type="InterPro" id="IPR029044">
    <property type="entry name" value="Nucleotide-diphossugar_trans"/>
</dbReference>
<reference evidence="2" key="1">
    <citation type="submission" date="2020-03" db="EMBL/GenBank/DDBJ databases">
        <title>Five strains of Vibrio campbellii isolated from Mariana Trench.</title>
        <authorList>
            <person name="Liang J."/>
            <person name="Zhang X.-H."/>
        </authorList>
    </citation>
    <scope>NUCLEOTIDE SEQUENCE</scope>
    <source>
        <strain evidence="2">LJC014</strain>
    </source>
</reference>